<name>A0ACC0LHA9_RHOML</name>
<sequence>MKAQTSRPKAPPPATSTSITTTGDLSIPSRLPSTDVDHHKRQFLPEKRFTDATTHHQRLHTLVMFPLPSPSSLISPESIRSAMPPPDDEIDFGRDVEEEEEEQEGEEEEEDEEEQVGSGDNEEEVLSGTNETTENCKDRIEEPKVGMEFDSSNEAYAYYLRYAKQQGFAVAKRTSRKGKDGNLKNLTLQCNRGGKVRVRGSNLVKPRPQIKIDCPARFIVASCPDGKWRLNLVVLEHNHEQSQRKCRFFKSNRVIDEHVKRNLMLNDKAGIKLPQTYASLQIKAGGPDKLRYSQKDCRNYVDKQRRLKLVERDAEAMHSYFMRMKIDNSDFFYAMDLDDKGRLRNVFWADARSRAACKEFGDVVTFDTTYLVNRYDMPFAPFVGVNHHGQSILLRCGLISHEDTKSFAWLFETWKTCMWGCAPKAIINDQCLGMKNAIQKVFPDTRHRLCIWHIMKKVPEKFGMYNAYEQISSCMRKAVWNSLTIKQFEDAWDGFIKKYEL</sequence>
<protein>
    <submittedName>
        <fullName evidence="1">Uncharacterized protein</fullName>
    </submittedName>
</protein>
<proteinExistence type="predicted"/>
<evidence type="ECO:0000313" key="1">
    <source>
        <dbReference type="EMBL" id="KAI8527661.1"/>
    </source>
</evidence>
<dbReference type="EMBL" id="CM046399">
    <property type="protein sequence ID" value="KAI8527661.1"/>
    <property type="molecule type" value="Genomic_DNA"/>
</dbReference>
<gene>
    <name evidence="1" type="ORF">RHMOL_Rhmol12G0093200</name>
</gene>
<organism evidence="1 2">
    <name type="scientific">Rhododendron molle</name>
    <name type="common">Chinese azalea</name>
    <name type="synonym">Azalea mollis</name>
    <dbReference type="NCBI Taxonomy" id="49168"/>
    <lineage>
        <taxon>Eukaryota</taxon>
        <taxon>Viridiplantae</taxon>
        <taxon>Streptophyta</taxon>
        <taxon>Embryophyta</taxon>
        <taxon>Tracheophyta</taxon>
        <taxon>Spermatophyta</taxon>
        <taxon>Magnoliopsida</taxon>
        <taxon>eudicotyledons</taxon>
        <taxon>Gunneridae</taxon>
        <taxon>Pentapetalae</taxon>
        <taxon>asterids</taxon>
        <taxon>Ericales</taxon>
        <taxon>Ericaceae</taxon>
        <taxon>Ericoideae</taxon>
        <taxon>Rhodoreae</taxon>
        <taxon>Rhododendron</taxon>
    </lineage>
</organism>
<reference evidence="1" key="1">
    <citation type="submission" date="2022-02" db="EMBL/GenBank/DDBJ databases">
        <title>Plant Genome Project.</title>
        <authorList>
            <person name="Zhang R.-G."/>
        </authorList>
    </citation>
    <scope>NUCLEOTIDE SEQUENCE</scope>
    <source>
        <strain evidence="1">AT1</strain>
    </source>
</reference>
<comment type="caution">
    <text evidence="1">The sequence shown here is derived from an EMBL/GenBank/DDBJ whole genome shotgun (WGS) entry which is preliminary data.</text>
</comment>
<dbReference type="Proteomes" id="UP001062846">
    <property type="component" value="Chromosome 12"/>
</dbReference>
<keyword evidence="2" id="KW-1185">Reference proteome</keyword>
<evidence type="ECO:0000313" key="2">
    <source>
        <dbReference type="Proteomes" id="UP001062846"/>
    </source>
</evidence>
<accession>A0ACC0LHA9</accession>